<feature type="domain" description="Replication-associated protein ORF2/G2P" evidence="1">
    <location>
        <begin position="45"/>
        <end position="158"/>
    </location>
</feature>
<evidence type="ECO:0000313" key="2">
    <source>
        <dbReference type="EMBL" id="AOV86370.1"/>
    </source>
</evidence>
<sequence>MICKKPYIIEAGQAVGCGQCLPCRLNRRRVWSHRIMLESYRYTDNSFVTLTYDDDNLPEGGTLVPADYQRWLKRLRKRLSPQTFRFYLVGEYGEGTERPHYHAAMFGYPSCERGGRCTKTRSCSVCHTIRDTWGHGQIHVGTLTHASAQYIAGYVTKKLTSPDDPRLKGRYPEFARMSNRPGLGADLMHDLASVGLQYDQVENNGDVVTALRHGGKLMPLGRYLVRRLRKLSGMPENVPAITLAKMAAEVHDLHQAALDVTAGLKIKGLYESNFRHKLIEKNKGKIIQLEARDRLFKKKGTL</sequence>
<organism evidence="2">
    <name type="scientific">uncultured virus</name>
    <dbReference type="NCBI Taxonomy" id="340016"/>
    <lineage>
        <taxon>Viruses</taxon>
        <taxon>environmental samples</taxon>
    </lineage>
</organism>
<proteinExistence type="predicted"/>
<dbReference type="InterPro" id="IPR056906">
    <property type="entry name" value="ORF2/G2P_dom"/>
</dbReference>
<protein>
    <submittedName>
        <fullName evidence="2">Putative replication protein VP4</fullName>
    </submittedName>
</protein>
<accession>A0A1D8MK90</accession>
<name>A0A1D8MK90_9VIRU</name>
<dbReference type="EMBL" id="KX259474">
    <property type="protein sequence ID" value="AOV86370.1"/>
    <property type="molecule type" value="Genomic_DNA"/>
</dbReference>
<evidence type="ECO:0000259" key="1">
    <source>
        <dbReference type="Pfam" id="PF23343"/>
    </source>
</evidence>
<reference evidence="2" key="1">
    <citation type="submission" date="2016-05" db="EMBL/GenBank/DDBJ databases">
        <title>Viral Hybridization Blurs Taxonomic Lines in a Wastewater Treatment Plant.</title>
        <authorList>
            <person name="Pearson V.M.M."/>
            <person name="Caudle S.B."/>
            <person name="Rokyta D.R."/>
        </authorList>
    </citation>
    <scope>NUCLEOTIDE SEQUENCE</scope>
    <source>
        <strain evidence="2">Wastewater_Microviridae_FL20</strain>
    </source>
</reference>
<dbReference type="Pfam" id="PF23343">
    <property type="entry name" value="REP_ORF2-G2P"/>
    <property type="match status" value="1"/>
</dbReference>